<feature type="chain" id="PRO_5011977599" evidence="1">
    <location>
        <begin position="16"/>
        <end position="91"/>
    </location>
</feature>
<organism evidence="2 3">
    <name type="scientific">Penicillium camemberti (strain FM 013)</name>
    <dbReference type="NCBI Taxonomy" id="1429867"/>
    <lineage>
        <taxon>Eukaryota</taxon>
        <taxon>Fungi</taxon>
        <taxon>Dikarya</taxon>
        <taxon>Ascomycota</taxon>
        <taxon>Pezizomycotina</taxon>
        <taxon>Eurotiomycetes</taxon>
        <taxon>Eurotiomycetidae</taxon>
        <taxon>Eurotiales</taxon>
        <taxon>Aspergillaceae</taxon>
        <taxon>Penicillium</taxon>
    </lineage>
</organism>
<evidence type="ECO:0000256" key="1">
    <source>
        <dbReference type="SAM" id="SignalP"/>
    </source>
</evidence>
<dbReference type="Proteomes" id="UP000053732">
    <property type="component" value="Unassembled WGS sequence"/>
</dbReference>
<dbReference type="AlphaFoldDB" id="A0A0G4P9E8"/>
<feature type="signal peptide" evidence="1">
    <location>
        <begin position="1"/>
        <end position="15"/>
    </location>
</feature>
<accession>A0A0G4P9E8</accession>
<name>A0A0G4P9E8_PENC3</name>
<gene>
    <name evidence="2" type="ORF">PCAMFM013_S008g000333</name>
</gene>
<dbReference type="EMBL" id="HG793141">
    <property type="protein sequence ID" value="CRL22904.1"/>
    <property type="molecule type" value="Genomic_DNA"/>
</dbReference>
<sequence length="91" mass="10190">MYLTTIFLYAAAVSALPTLKLGQVDMAKRNGEETEGTLYPVTWSAKRDDEEAEGALYPVTWSAKRDDEEAEGALYPVTWSAKRDDDLEKTK</sequence>
<keyword evidence="1" id="KW-0732">Signal</keyword>
<proteinExistence type="predicted"/>
<protein>
    <submittedName>
        <fullName evidence="2">Str. FM013</fullName>
    </submittedName>
</protein>
<reference evidence="2 3" key="1">
    <citation type="journal article" date="2014" name="Nat. Commun.">
        <title>Multiple recent horizontal transfers of a large genomic region in cheese making fungi.</title>
        <authorList>
            <person name="Cheeseman K."/>
            <person name="Ropars J."/>
            <person name="Renault P."/>
            <person name="Dupont J."/>
            <person name="Gouzy J."/>
            <person name="Branca A."/>
            <person name="Abraham A.L."/>
            <person name="Ceppi M."/>
            <person name="Conseiller E."/>
            <person name="Debuchy R."/>
            <person name="Malagnac F."/>
            <person name="Goarin A."/>
            <person name="Silar P."/>
            <person name="Lacoste S."/>
            <person name="Sallet E."/>
            <person name="Bensimon A."/>
            <person name="Giraud T."/>
            <person name="Brygoo Y."/>
        </authorList>
    </citation>
    <scope>NUCLEOTIDE SEQUENCE [LARGE SCALE GENOMIC DNA]</scope>
    <source>
        <strain evidence="3">FM 013</strain>
    </source>
</reference>
<evidence type="ECO:0000313" key="3">
    <source>
        <dbReference type="Proteomes" id="UP000053732"/>
    </source>
</evidence>
<keyword evidence="3" id="KW-1185">Reference proteome</keyword>
<evidence type="ECO:0000313" key="2">
    <source>
        <dbReference type="EMBL" id="CRL22904.1"/>
    </source>
</evidence>